<dbReference type="EMBL" id="JAWHQM010000048">
    <property type="protein sequence ID" value="KAK5635092.1"/>
    <property type="molecule type" value="Genomic_DNA"/>
</dbReference>
<dbReference type="Proteomes" id="UP001305414">
    <property type="component" value="Unassembled WGS sequence"/>
</dbReference>
<accession>A0AAN7Z9Q8</accession>
<evidence type="ECO:0000313" key="3">
    <source>
        <dbReference type="Proteomes" id="UP001305414"/>
    </source>
</evidence>
<dbReference type="AlphaFoldDB" id="A0AAN7Z9Q8"/>
<reference evidence="2 3" key="1">
    <citation type="submission" date="2023-10" db="EMBL/GenBank/DDBJ databases">
        <title>Draft genome sequence of Xylaria bambusicola isolate GMP-LS, the root and basal stem rot pathogen of sugarcane in Indonesia.</title>
        <authorList>
            <person name="Selvaraj P."/>
            <person name="Muralishankar V."/>
            <person name="Muruganantham S."/>
            <person name="Sp S."/>
            <person name="Haryani S."/>
            <person name="Lau K.J.X."/>
            <person name="Naqvi N.I."/>
        </authorList>
    </citation>
    <scope>NUCLEOTIDE SEQUENCE [LARGE SCALE GENOMIC DNA]</scope>
    <source>
        <strain evidence="2">GMP-LS</strain>
    </source>
</reference>
<comment type="caution">
    <text evidence="2">The sequence shown here is derived from an EMBL/GenBank/DDBJ whole genome shotgun (WGS) entry which is preliminary data.</text>
</comment>
<name>A0AAN7Z9Q8_9PEZI</name>
<evidence type="ECO:0000313" key="2">
    <source>
        <dbReference type="EMBL" id="KAK5635092.1"/>
    </source>
</evidence>
<feature type="region of interest" description="Disordered" evidence="1">
    <location>
        <begin position="57"/>
        <end position="91"/>
    </location>
</feature>
<sequence length="91" mass="9869">MGENGSWYLGLGVADKLPMVRPWKEPWNETNSNLEPEGSTILPTLRENLIAASLASEPELQTKTDEASCMAPDSNVFSTKSPDSAPIHGLK</sequence>
<proteinExistence type="predicted"/>
<keyword evidence="3" id="KW-1185">Reference proteome</keyword>
<organism evidence="2 3">
    <name type="scientific">Xylaria bambusicola</name>
    <dbReference type="NCBI Taxonomy" id="326684"/>
    <lineage>
        <taxon>Eukaryota</taxon>
        <taxon>Fungi</taxon>
        <taxon>Dikarya</taxon>
        <taxon>Ascomycota</taxon>
        <taxon>Pezizomycotina</taxon>
        <taxon>Sordariomycetes</taxon>
        <taxon>Xylariomycetidae</taxon>
        <taxon>Xylariales</taxon>
        <taxon>Xylariaceae</taxon>
        <taxon>Xylaria</taxon>
    </lineage>
</organism>
<evidence type="ECO:0000256" key="1">
    <source>
        <dbReference type="SAM" id="MobiDB-lite"/>
    </source>
</evidence>
<gene>
    <name evidence="2" type="ORF">RRF57_010804</name>
</gene>
<protein>
    <submittedName>
        <fullName evidence="2">Uncharacterized protein</fullName>
    </submittedName>
</protein>